<evidence type="ECO:0000313" key="2">
    <source>
        <dbReference type="Proteomes" id="UP001145114"/>
    </source>
</evidence>
<comment type="caution">
    <text evidence="1">The sequence shown here is derived from an EMBL/GenBank/DDBJ whole genome shotgun (WGS) entry which is preliminary data.</text>
</comment>
<sequence>AGKHQLTVTKPLAALAPSELGAYLGPVEDYVHNPYFTREACAPAMIPFPDDNLNPHPTVDGDIRQDSADLVYLNDIAYAKNLPRLGALDSYAPTENILFTLPHRTTYYDIPGRAPRWASHSGTDYHGTWLPQTVRRAILRYTRPGERILSTFIGRGTDAIESFLLKRKCVGVDINPAAVALAQRNCSFTVPPSFGPSADYRPIIVQGDSRRLGQIALSRRDGENGGCFKADESFDFVLSHPPYKDCVAYSTHIEGDLSRFPGPDEYHREMRHVVNETWRLLKTGRYCVVGIGDNRAECFYIPLG</sequence>
<feature type="non-terminal residue" evidence="1">
    <location>
        <position position="304"/>
    </location>
</feature>
<name>A0ACC1HR65_9FUNG</name>
<dbReference type="EMBL" id="JAMZIH010003392">
    <property type="protein sequence ID" value="KAJ1676849.1"/>
    <property type="molecule type" value="Genomic_DNA"/>
</dbReference>
<protein>
    <submittedName>
        <fullName evidence="1">Uncharacterized protein</fullName>
    </submittedName>
</protein>
<accession>A0ACC1HR65</accession>
<reference evidence="1" key="1">
    <citation type="submission" date="2022-06" db="EMBL/GenBank/DDBJ databases">
        <title>Phylogenomic reconstructions and comparative analyses of Kickxellomycotina fungi.</title>
        <authorList>
            <person name="Reynolds N.K."/>
            <person name="Stajich J.E."/>
            <person name="Barry K."/>
            <person name="Grigoriev I.V."/>
            <person name="Crous P."/>
            <person name="Smith M.E."/>
        </authorList>
    </citation>
    <scope>NUCLEOTIDE SEQUENCE</scope>
    <source>
        <strain evidence="1">RSA 2271</strain>
    </source>
</reference>
<proteinExistence type="predicted"/>
<organism evidence="1 2">
    <name type="scientific">Spiromyces aspiralis</name>
    <dbReference type="NCBI Taxonomy" id="68401"/>
    <lineage>
        <taxon>Eukaryota</taxon>
        <taxon>Fungi</taxon>
        <taxon>Fungi incertae sedis</taxon>
        <taxon>Zoopagomycota</taxon>
        <taxon>Kickxellomycotina</taxon>
        <taxon>Kickxellomycetes</taxon>
        <taxon>Kickxellales</taxon>
        <taxon>Kickxellaceae</taxon>
        <taxon>Spiromyces</taxon>
    </lineage>
</organism>
<dbReference type="Proteomes" id="UP001145114">
    <property type="component" value="Unassembled WGS sequence"/>
</dbReference>
<keyword evidence="2" id="KW-1185">Reference proteome</keyword>
<evidence type="ECO:0000313" key="1">
    <source>
        <dbReference type="EMBL" id="KAJ1676849.1"/>
    </source>
</evidence>
<feature type="non-terminal residue" evidence="1">
    <location>
        <position position="1"/>
    </location>
</feature>
<gene>
    <name evidence="1" type="ORF">EV182_007384</name>
</gene>